<comment type="similarity">
    <text evidence="4">Belongs to the RTC4 family.</text>
</comment>
<dbReference type="OrthoDB" id="128308at2759"/>
<dbReference type="EMBL" id="CM003099">
    <property type="protein sequence ID" value="KUI66358.1"/>
    <property type="molecule type" value="Genomic_DNA"/>
</dbReference>
<comment type="function">
    <text evidence="1">May be involved in a process influencing telomere capping.</text>
</comment>
<keyword evidence="11" id="KW-1185">Reference proteome</keyword>
<evidence type="ECO:0000256" key="7">
    <source>
        <dbReference type="ARBA" id="ARBA00023242"/>
    </source>
</evidence>
<dbReference type="GO" id="GO:0005634">
    <property type="term" value="C:nucleus"/>
    <property type="evidence" value="ECO:0007669"/>
    <property type="project" value="UniProtKB-SubCell"/>
</dbReference>
<feature type="compositionally biased region" description="Basic residues" evidence="8">
    <location>
        <begin position="257"/>
        <end position="277"/>
    </location>
</feature>
<evidence type="ECO:0000256" key="3">
    <source>
        <dbReference type="ARBA" id="ARBA00004496"/>
    </source>
</evidence>
<evidence type="ECO:0000256" key="5">
    <source>
        <dbReference type="ARBA" id="ARBA00015162"/>
    </source>
</evidence>
<dbReference type="InterPro" id="IPR039024">
    <property type="entry name" value="RTC4"/>
</dbReference>
<feature type="compositionally biased region" description="Polar residues" evidence="8">
    <location>
        <begin position="139"/>
        <end position="148"/>
    </location>
</feature>
<comment type="subcellular location">
    <subcellularLocation>
        <location evidence="3">Cytoplasm</location>
    </subcellularLocation>
    <subcellularLocation>
        <location evidence="2">Nucleus</location>
    </subcellularLocation>
</comment>
<accession>A0A194VQZ0</accession>
<gene>
    <name evidence="10" type="ORF">VM1G_01408</name>
</gene>
<protein>
    <recommendedName>
        <fullName evidence="5">Restriction of telomere capping protein 4</fullName>
    </recommendedName>
</protein>
<feature type="compositionally biased region" description="Low complexity" evidence="8">
    <location>
        <begin position="591"/>
        <end position="602"/>
    </location>
</feature>
<evidence type="ECO:0000256" key="8">
    <source>
        <dbReference type="SAM" id="MobiDB-lite"/>
    </source>
</evidence>
<dbReference type="SMART" id="SM01312">
    <property type="entry name" value="RTC4"/>
    <property type="match status" value="1"/>
</dbReference>
<dbReference type="GO" id="GO:0005737">
    <property type="term" value="C:cytoplasm"/>
    <property type="evidence" value="ECO:0007669"/>
    <property type="project" value="UniProtKB-SubCell"/>
</dbReference>
<evidence type="ECO:0000256" key="6">
    <source>
        <dbReference type="ARBA" id="ARBA00022490"/>
    </source>
</evidence>
<dbReference type="PANTHER" id="PTHR41391">
    <property type="entry name" value="RESTRICTION OF TELOMERE CAPPING PROTEIN 4"/>
    <property type="match status" value="1"/>
</dbReference>
<feature type="region of interest" description="Disordered" evidence="8">
    <location>
        <begin position="590"/>
        <end position="627"/>
    </location>
</feature>
<proteinExistence type="inferred from homology"/>
<dbReference type="AlphaFoldDB" id="A0A194VQZ0"/>
<dbReference type="InterPro" id="IPR028094">
    <property type="entry name" value="RTC4_C"/>
</dbReference>
<feature type="compositionally biased region" description="Polar residues" evidence="8">
    <location>
        <begin position="97"/>
        <end position="107"/>
    </location>
</feature>
<keyword evidence="6" id="KW-0963">Cytoplasm</keyword>
<evidence type="ECO:0000313" key="11">
    <source>
        <dbReference type="Proteomes" id="UP000078559"/>
    </source>
</evidence>
<feature type="compositionally biased region" description="Basic residues" evidence="8">
    <location>
        <begin position="162"/>
        <end position="172"/>
    </location>
</feature>
<sequence>MAPYGLPRHGVPPLLSFAGGRRRTGVPKPLKEPEDVTAPPMESSESEEELGAVPRYQDSSDDDQPARGDMGRSTFGPKKVPMSISGTRGYGGTRSTPEATGTSQLRSARTVKKRAVDDIEDTGAEGSDILNSGKKAKTSGGNSFSSIGSHMGDGYLVERQKKPLKARFGKNARKLENASSSRDSTPRRKFEMPESMSASSSPEKVHDFKTTQLELEPSSPVAPRSKPPKTSKSRVQSESSELSELDSSVCSDPPRPLKARKTQKPNRRQPKKGRKKNMKESTPEDLSQQPKFKMPEGYDDFAKENEPARVDIREDSQQLKKSKLDPDKALCPMCDEPIDKKWLSEFSRNQRMSITRQAKFCQLHKKRSARETWEAKGYPEVNWDNLEARIARQHDFLESLINGEASHFGEVHRETIQTGKNRTLLKTDDYLTPGYYGLRGMSIMTETIVEMFSALLRDRAPKYKLISARGYTGFVQSVLVPELAVKLIQEDMSLLDEEAARVVMKESRAVGEILNDEKQESRAQLLGRLGCDAQEDAMGTKPGANGRKNDGGEDVSINLRIQVVNDSDSELSRLASSVIKPLVDIKKTIMDSDSALSSPASSGRREPAGMTLEGLDSDSELSSLADL</sequence>
<organism evidence="10 11">
    <name type="scientific">Cytospora mali</name>
    <name type="common">Apple Valsa canker fungus</name>
    <name type="synonym">Valsa mali</name>
    <dbReference type="NCBI Taxonomy" id="578113"/>
    <lineage>
        <taxon>Eukaryota</taxon>
        <taxon>Fungi</taxon>
        <taxon>Dikarya</taxon>
        <taxon>Ascomycota</taxon>
        <taxon>Pezizomycotina</taxon>
        <taxon>Sordariomycetes</taxon>
        <taxon>Sordariomycetidae</taxon>
        <taxon>Diaporthales</taxon>
        <taxon>Cytosporaceae</taxon>
        <taxon>Cytospora</taxon>
    </lineage>
</organism>
<feature type="compositionally biased region" description="Low complexity" evidence="8">
    <location>
        <begin position="193"/>
        <end position="202"/>
    </location>
</feature>
<name>A0A194VQZ0_CYTMA</name>
<evidence type="ECO:0000256" key="1">
    <source>
        <dbReference type="ARBA" id="ARBA00002738"/>
    </source>
</evidence>
<reference evidence="10" key="1">
    <citation type="submission" date="2014-12" db="EMBL/GenBank/DDBJ databases">
        <title>Genome Sequence of Valsa Canker Pathogens Uncovers a Specific Adaption of Colonization on Woody Bark.</title>
        <authorList>
            <person name="Yin Z."/>
            <person name="Liu H."/>
            <person name="Gao X."/>
            <person name="Li Z."/>
            <person name="Song N."/>
            <person name="Ke X."/>
            <person name="Dai Q."/>
            <person name="Wu Y."/>
            <person name="Sun Y."/>
            <person name="Xu J.-R."/>
            <person name="Kang Z.K."/>
            <person name="Wang L."/>
            <person name="Huang L."/>
        </authorList>
    </citation>
    <scope>NUCLEOTIDE SEQUENCE [LARGE SCALE GENOMIC DNA]</scope>
    <source>
        <strain evidence="10">03-8</strain>
    </source>
</reference>
<feature type="domain" description="Restriction of telomere capping protein 4 C-terminal" evidence="9">
    <location>
        <begin position="400"/>
        <end position="517"/>
    </location>
</feature>
<feature type="compositionally biased region" description="Low complexity" evidence="8">
    <location>
        <begin position="233"/>
        <end position="252"/>
    </location>
</feature>
<evidence type="ECO:0000259" key="9">
    <source>
        <dbReference type="SMART" id="SM01312"/>
    </source>
</evidence>
<feature type="region of interest" description="Disordered" evidence="8">
    <location>
        <begin position="1"/>
        <end position="299"/>
    </location>
</feature>
<dbReference type="Proteomes" id="UP000078559">
    <property type="component" value="Chromosome 2"/>
</dbReference>
<keyword evidence="7" id="KW-0539">Nucleus</keyword>
<evidence type="ECO:0000313" key="10">
    <source>
        <dbReference type="EMBL" id="KUI66358.1"/>
    </source>
</evidence>
<dbReference type="PANTHER" id="PTHR41391:SF1">
    <property type="entry name" value="RESTRICTION OF TELOMERE CAPPING PROTEIN 4"/>
    <property type="match status" value="1"/>
</dbReference>
<evidence type="ECO:0000256" key="4">
    <source>
        <dbReference type="ARBA" id="ARBA00009461"/>
    </source>
</evidence>
<dbReference type="Pfam" id="PF14474">
    <property type="entry name" value="RTC4"/>
    <property type="match status" value="1"/>
</dbReference>
<evidence type="ECO:0000256" key="2">
    <source>
        <dbReference type="ARBA" id="ARBA00004123"/>
    </source>
</evidence>